<keyword evidence="1" id="KW-0812">Transmembrane</keyword>
<reference evidence="2 3" key="1">
    <citation type="submission" date="2008-12" db="EMBL/GenBank/DDBJ databases">
        <authorList>
            <person name="Fulton L."/>
            <person name="Clifton S."/>
            <person name="Fulton B."/>
            <person name="Xu J."/>
            <person name="Minx P."/>
            <person name="Pepin K.H."/>
            <person name="Johnson M."/>
            <person name="Bhonagiri V."/>
            <person name="Nash W.E."/>
            <person name="Mardis E.R."/>
            <person name="Wilson R.K."/>
        </authorList>
    </citation>
    <scope>NUCLEOTIDE SEQUENCE [LARGE SCALE GENOMIC DNA]</scope>
    <source>
        <strain evidence="2 3">DSM 14838</strain>
    </source>
</reference>
<evidence type="ECO:0000256" key="1">
    <source>
        <dbReference type="SAM" id="Phobius"/>
    </source>
</evidence>
<evidence type="ECO:0000313" key="2">
    <source>
        <dbReference type="EMBL" id="EEF91407.1"/>
    </source>
</evidence>
<gene>
    <name evidence="2" type="ORF">BACCELL_00948</name>
</gene>
<dbReference type="EMBL" id="ACCH01000090">
    <property type="protein sequence ID" value="EEF91407.1"/>
    <property type="molecule type" value="Genomic_DNA"/>
</dbReference>
<reference evidence="2 3" key="2">
    <citation type="submission" date="2009-01" db="EMBL/GenBank/DDBJ databases">
        <title>Draft genome sequence of Bacteroides cellulosilyticus (DSM 14838).</title>
        <authorList>
            <person name="Sudarsanam P."/>
            <person name="Ley R."/>
            <person name="Guruge J."/>
            <person name="Turnbaugh P.J."/>
            <person name="Mahowald M."/>
            <person name="Liep D."/>
            <person name="Gordon J."/>
        </authorList>
    </citation>
    <scope>NUCLEOTIDE SEQUENCE [LARGE SCALE GENOMIC DNA]</scope>
    <source>
        <strain evidence="2 3">DSM 14838</strain>
    </source>
</reference>
<organism evidence="2 3">
    <name type="scientific">Bacteroides cellulosilyticus DSM 14838</name>
    <dbReference type="NCBI Taxonomy" id="537012"/>
    <lineage>
        <taxon>Bacteria</taxon>
        <taxon>Pseudomonadati</taxon>
        <taxon>Bacteroidota</taxon>
        <taxon>Bacteroidia</taxon>
        <taxon>Bacteroidales</taxon>
        <taxon>Bacteroidaceae</taxon>
        <taxon>Bacteroides</taxon>
    </lineage>
</organism>
<accession>E2N9K2</accession>
<keyword evidence="1" id="KW-0472">Membrane</keyword>
<proteinExistence type="predicted"/>
<feature type="transmembrane region" description="Helical" evidence="1">
    <location>
        <begin position="6"/>
        <end position="28"/>
    </location>
</feature>
<name>E2N9K2_9BACE</name>
<dbReference type="AlphaFoldDB" id="E2N9K2"/>
<evidence type="ECO:0000313" key="3">
    <source>
        <dbReference type="Proteomes" id="UP000003711"/>
    </source>
</evidence>
<dbReference type="HOGENOM" id="CLU_3149231_0_0_10"/>
<dbReference type="Proteomes" id="UP000003711">
    <property type="component" value="Unassembled WGS sequence"/>
</dbReference>
<keyword evidence="1" id="KW-1133">Transmembrane helix</keyword>
<sequence length="48" mass="5635">MEKVGLSYFWFIRFIYNILFFISQLWLYSPLCGRGVKGEIILANQSAT</sequence>
<protein>
    <submittedName>
        <fullName evidence="2">Uncharacterized protein</fullName>
    </submittedName>
</protein>
<comment type="caution">
    <text evidence="2">The sequence shown here is derived from an EMBL/GenBank/DDBJ whole genome shotgun (WGS) entry which is preliminary data.</text>
</comment>